<accession>A0A2P1PWU6</accession>
<dbReference type="Proteomes" id="UP000241074">
    <property type="component" value="Chromosome"/>
</dbReference>
<keyword evidence="2" id="KW-1185">Reference proteome</keyword>
<proteinExistence type="predicted"/>
<name>A0A2P1PWU6_9GAMM</name>
<protein>
    <submittedName>
        <fullName evidence="1">Uncharacterized protein</fullName>
    </submittedName>
</protein>
<evidence type="ECO:0000313" key="1">
    <source>
        <dbReference type="EMBL" id="AVP99306.1"/>
    </source>
</evidence>
<evidence type="ECO:0000313" key="2">
    <source>
        <dbReference type="Proteomes" id="UP000241074"/>
    </source>
</evidence>
<organism evidence="1 2">
    <name type="scientific">Ahniella affigens</name>
    <dbReference type="NCBI Taxonomy" id="2021234"/>
    <lineage>
        <taxon>Bacteria</taxon>
        <taxon>Pseudomonadati</taxon>
        <taxon>Pseudomonadota</taxon>
        <taxon>Gammaproteobacteria</taxon>
        <taxon>Lysobacterales</taxon>
        <taxon>Rhodanobacteraceae</taxon>
        <taxon>Ahniella</taxon>
    </lineage>
</organism>
<dbReference type="EMBL" id="CP027860">
    <property type="protein sequence ID" value="AVP99306.1"/>
    <property type="molecule type" value="Genomic_DNA"/>
</dbReference>
<gene>
    <name evidence="1" type="ORF">C7S18_19975</name>
</gene>
<dbReference type="AlphaFoldDB" id="A0A2P1PWU6"/>
<reference evidence="1 2" key="1">
    <citation type="submission" date="2018-03" db="EMBL/GenBank/DDBJ databases">
        <title>Ahniella affigens gen. nov., sp. nov., a gammaproteobacterium isolated from sandy soil near a stream.</title>
        <authorList>
            <person name="Ko Y."/>
            <person name="Kim J.-H."/>
        </authorList>
    </citation>
    <scope>NUCLEOTIDE SEQUENCE [LARGE SCALE GENOMIC DNA]</scope>
    <source>
        <strain evidence="1 2">D13</strain>
    </source>
</reference>
<reference evidence="1 2" key="2">
    <citation type="submission" date="2018-03" db="EMBL/GenBank/DDBJ databases">
        <authorList>
            <person name="Keele B.F."/>
        </authorList>
    </citation>
    <scope>NUCLEOTIDE SEQUENCE [LARGE SCALE GENOMIC DNA]</scope>
    <source>
        <strain evidence="1 2">D13</strain>
    </source>
</reference>
<sequence length="102" mass="10916">MREVRIADGETALGETNLRLGAFGTKVSLDGKRIYSDADSCSSITSQDMTSRMPQIWTSAGVSAPASGSTILYSVDDGYRQFTRLGNAYILSGSYKYDGGPC</sequence>
<dbReference type="KEGG" id="xba:C7S18_19975"/>